<sequence length="297" mass="31671">MSNARTGNARTDNSRTSNPSSSNTSSSDFGKNGVSEGVTRRTALGRGAGVAAIGAVSALATAVSAPAAAAEPAARAHASASGADTLPRTVAGVRIPTSELAQRTAQFVRSVSSGTLYNHVMRTYLFGSLLYDRGGVRYDRELAFVAAALHDLGLVRAYQTPDERFEVDGADAAQRFLREQRVPAERVAVVWDAIALHTNAGIATRKRPEIAMVSVGSGVDFSGNELQRIPPDTLEEILAAFPREGFKKDALDNILSLCRTKPMSVLMHPFAEVGRRHLPEFPVPTVEDLLLAAPFEE</sequence>
<dbReference type="Proteomes" id="UP000240429">
    <property type="component" value="Unassembled WGS sequence"/>
</dbReference>
<organism evidence="3 4">
    <name type="scientific">Streptomyces dioscori</name>
    <dbReference type="NCBI Taxonomy" id="2109333"/>
    <lineage>
        <taxon>Bacteria</taxon>
        <taxon>Bacillati</taxon>
        <taxon>Actinomycetota</taxon>
        <taxon>Actinomycetes</taxon>
        <taxon>Kitasatosporales</taxon>
        <taxon>Streptomycetaceae</taxon>
        <taxon>Streptomyces</taxon>
        <taxon>Streptomyces aurantiacus group</taxon>
    </lineage>
</organism>
<evidence type="ECO:0000313" key="4">
    <source>
        <dbReference type="Proteomes" id="UP000240429"/>
    </source>
</evidence>
<reference evidence="3 4" key="1">
    <citation type="submission" date="2018-03" db="EMBL/GenBank/DDBJ databases">
        <title>Streptomyces dioscori sp. nov., a novel endophytic actinobacterium isolated from bulbil of Dioscorea bulbifera L.</title>
        <authorList>
            <person name="Zhikuan W."/>
        </authorList>
    </citation>
    <scope>NUCLEOTIDE SEQUENCE [LARGE SCALE GENOMIC DNA]</scope>
    <source>
        <strain evidence="3 4">A217</strain>
    </source>
</reference>
<gene>
    <name evidence="3" type="ORF">C6Y14_01710</name>
</gene>
<name>A0A2P8QF26_9ACTN</name>
<dbReference type="CDD" id="cd00077">
    <property type="entry name" value="HDc"/>
    <property type="match status" value="1"/>
</dbReference>
<dbReference type="Gene3D" id="1.10.3210.10">
    <property type="entry name" value="Hypothetical protein af1432"/>
    <property type="match status" value="1"/>
</dbReference>
<comment type="caution">
    <text evidence="3">The sequence shown here is derived from an EMBL/GenBank/DDBJ whole genome shotgun (WGS) entry which is preliminary data.</text>
</comment>
<protein>
    <submittedName>
        <fullName evidence="3">Phosphohydrolase</fullName>
    </submittedName>
</protein>
<dbReference type="Pfam" id="PF01966">
    <property type="entry name" value="HD"/>
    <property type="match status" value="1"/>
</dbReference>
<dbReference type="InterPro" id="IPR003607">
    <property type="entry name" value="HD/PDEase_dom"/>
</dbReference>
<dbReference type="OrthoDB" id="8478129at2"/>
<dbReference type="PANTHER" id="PTHR35569">
    <property type="entry name" value="CYANAMIDE HYDRATASE DDI2-RELATED"/>
    <property type="match status" value="1"/>
</dbReference>
<keyword evidence="3" id="KW-0378">Hydrolase</keyword>
<dbReference type="PROSITE" id="PS51318">
    <property type="entry name" value="TAT"/>
    <property type="match status" value="1"/>
</dbReference>
<feature type="region of interest" description="Disordered" evidence="1">
    <location>
        <begin position="1"/>
        <end position="34"/>
    </location>
</feature>
<evidence type="ECO:0000259" key="2">
    <source>
        <dbReference type="Pfam" id="PF01966"/>
    </source>
</evidence>
<dbReference type="InterPro" id="IPR006674">
    <property type="entry name" value="HD_domain"/>
</dbReference>
<keyword evidence="4" id="KW-1185">Reference proteome</keyword>
<dbReference type="AlphaFoldDB" id="A0A2P8QF26"/>
<dbReference type="InterPro" id="IPR006311">
    <property type="entry name" value="TAT_signal"/>
</dbReference>
<feature type="domain" description="HD" evidence="2">
    <location>
        <begin position="117"/>
        <end position="209"/>
    </location>
</feature>
<evidence type="ECO:0000256" key="1">
    <source>
        <dbReference type="SAM" id="MobiDB-lite"/>
    </source>
</evidence>
<dbReference type="SUPFAM" id="SSF109604">
    <property type="entry name" value="HD-domain/PDEase-like"/>
    <property type="match status" value="1"/>
</dbReference>
<dbReference type="EMBL" id="PYBJ01000001">
    <property type="protein sequence ID" value="PSM44859.1"/>
    <property type="molecule type" value="Genomic_DNA"/>
</dbReference>
<evidence type="ECO:0000313" key="3">
    <source>
        <dbReference type="EMBL" id="PSM44859.1"/>
    </source>
</evidence>
<accession>A0A2P8QF26</accession>
<feature type="compositionally biased region" description="Low complexity" evidence="1">
    <location>
        <begin position="10"/>
        <end position="28"/>
    </location>
</feature>
<proteinExistence type="predicted"/>
<dbReference type="PANTHER" id="PTHR35569:SF1">
    <property type="entry name" value="CYANAMIDE HYDRATASE DDI2-RELATED"/>
    <property type="match status" value="1"/>
</dbReference>
<dbReference type="GO" id="GO:0016787">
    <property type="term" value="F:hydrolase activity"/>
    <property type="evidence" value="ECO:0007669"/>
    <property type="project" value="UniProtKB-KW"/>
</dbReference>